<dbReference type="Proteomes" id="UP000035681">
    <property type="component" value="Unplaced"/>
</dbReference>
<dbReference type="AlphaFoldDB" id="A0AAF5DKC4"/>
<organism evidence="2 3">
    <name type="scientific">Strongyloides stercoralis</name>
    <name type="common">Threadworm</name>
    <dbReference type="NCBI Taxonomy" id="6248"/>
    <lineage>
        <taxon>Eukaryota</taxon>
        <taxon>Metazoa</taxon>
        <taxon>Ecdysozoa</taxon>
        <taxon>Nematoda</taxon>
        <taxon>Chromadorea</taxon>
        <taxon>Rhabditida</taxon>
        <taxon>Tylenchina</taxon>
        <taxon>Panagrolaimomorpha</taxon>
        <taxon>Strongyloidoidea</taxon>
        <taxon>Strongyloididae</taxon>
        <taxon>Strongyloides</taxon>
    </lineage>
</organism>
<sequence>MCDLPSTNNDSQFIKKIEVKSSYTFVKNNVFEIEKTEQNVKNWENDLKSADEKVMNAAGFNPRKLDKKLRCADENHKVILNQLKEKITKFNRGIKNMDIRKRNFILALRFGHKPSMKTLNFLKSSKRRQKLELDNKKARTFYSNLAKKVPEIHKKTTPKIDEFIEEIKKQRANVKNTIDFDIIKEAFEETIKYAAFWKAPGPDCISEFAWKHFDCLKKGFSIG</sequence>
<evidence type="ECO:0000256" key="1">
    <source>
        <dbReference type="SAM" id="Coils"/>
    </source>
</evidence>
<evidence type="ECO:0000313" key="3">
    <source>
        <dbReference type="WBParaSite" id="TCONS_00012908.p1"/>
    </source>
</evidence>
<keyword evidence="2" id="KW-1185">Reference proteome</keyword>
<dbReference type="WBParaSite" id="TCONS_00012908.p1">
    <property type="protein sequence ID" value="TCONS_00012908.p1"/>
    <property type="gene ID" value="XLOC_008648"/>
</dbReference>
<evidence type="ECO:0000313" key="2">
    <source>
        <dbReference type="Proteomes" id="UP000035681"/>
    </source>
</evidence>
<reference evidence="3" key="1">
    <citation type="submission" date="2024-02" db="UniProtKB">
        <authorList>
            <consortium name="WormBaseParasite"/>
        </authorList>
    </citation>
    <scope>IDENTIFICATION</scope>
</reference>
<feature type="coiled-coil region" evidence="1">
    <location>
        <begin position="80"/>
        <end position="139"/>
    </location>
</feature>
<accession>A0AAF5DKC4</accession>
<name>A0AAF5DKC4_STRER</name>
<proteinExistence type="predicted"/>
<keyword evidence="1" id="KW-0175">Coiled coil</keyword>
<protein>
    <submittedName>
        <fullName evidence="3">Reverse transcriptase zinc-binding domain-containing protein</fullName>
    </submittedName>
</protein>